<accession>A0A517VSE0</accession>
<reference evidence="2 3" key="1">
    <citation type="submission" date="2019-03" db="EMBL/GenBank/DDBJ databases">
        <title>Deep-cultivation of Planctomycetes and their phenomic and genomic characterization uncovers novel biology.</title>
        <authorList>
            <person name="Wiegand S."/>
            <person name="Jogler M."/>
            <person name="Boedeker C."/>
            <person name="Pinto D."/>
            <person name="Vollmers J."/>
            <person name="Rivas-Marin E."/>
            <person name="Kohn T."/>
            <person name="Peeters S.H."/>
            <person name="Heuer A."/>
            <person name="Rast P."/>
            <person name="Oberbeckmann S."/>
            <person name="Bunk B."/>
            <person name="Jeske O."/>
            <person name="Meyerdierks A."/>
            <person name="Storesund J.E."/>
            <person name="Kallscheuer N."/>
            <person name="Luecker S."/>
            <person name="Lage O.M."/>
            <person name="Pohl T."/>
            <person name="Merkel B.J."/>
            <person name="Hornburger P."/>
            <person name="Mueller R.-W."/>
            <person name="Bruemmer F."/>
            <person name="Labrenz M."/>
            <person name="Spormann A.M."/>
            <person name="Op den Camp H."/>
            <person name="Overmann J."/>
            <person name="Amann R."/>
            <person name="Jetten M.S.M."/>
            <person name="Mascher T."/>
            <person name="Medema M.H."/>
            <person name="Devos D.P."/>
            <person name="Kaster A.-K."/>
            <person name="Ovreas L."/>
            <person name="Rohde M."/>
            <person name="Galperin M.Y."/>
            <person name="Jogler C."/>
        </authorList>
    </citation>
    <scope>NUCLEOTIDE SEQUENCE [LARGE SCALE GENOMIC DNA]</scope>
    <source>
        <strain evidence="2 3">V144</strain>
    </source>
</reference>
<evidence type="ECO:0000256" key="1">
    <source>
        <dbReference type="SAM" id="SignalP"/>
    </source>
</evidence>
<evidence type="ECO:0000313" key="2">
    <source>
        <dbReference type="EMBL" id="QDT95921.1"/>
    </source>
</evidence>
<feature type="chain" id="PRO_5021854249" evidence="1">
    <location>
        <begin position="26"/>
        <end position="302"/>
    </location>
</feature>
<feature type="signal peptide" evidence="1">
    <location>
        <begin position="1"/>
        <end position="25"/>
    </location>
</feature>
<dbReference type="RefSeq" id="WP_144983178.1">
    <property type="nucleotide sequence ID" value="NZ_CP037920.1"/>
</dbReference>
<dbReference type="Proteomes" id="UP000318704">
    <property type="component" value="Chromosome"/>
</dbReference>
<dbReference type="KEGG" id="gaw:V144x_13700"/>
<dbReference type="EMBL" id="CP037920">
    <property type="protein sequence ID" value="QDT95921.1"/>
    <property type="molecule type" value="Genomic_DNA"/>
</dbReference>
<organism evidence="2 3">
    <name type="scientific">Gimesia aquarii</name>
    <dbReference type="NCBI Taxonomy" id="2527964"/>
    <lineage>
        <taxon>Bacteria</taxon>
        <taxon>Pseudomonadati</taxon>
        <taxon>Planctomycetota</taxon>
        <taxon>Planctomycetia</taxon>
        <taxon>Planctomycetales</taxon>
        <taxon>Planctomycetaceae</taxon>
        <taxon>Gimesia</taxon>
    </lineage>
</organism>
<proteinExistence type="predicted"/>
<protein>
    <submittedName>
        <fullName evidence="2">YHS domain protein</fullName>
    </submittedName>
</protein>
<dbReference type="AlphaFoldDB" id="A0A517VSE0"/>
<gene>
    <name evidence="2" type="ORF">V144x_13700</name>
</gene>
<evidence type="ECO:0000313" key="3">
    <source>
        <dbReference type="Proteomes" id="UP000318704"/>
    </source>
</evidence>
<keyword evidence="1" id="KW-0732">Signal</keyword>
<name>A0A517VSE0_9PLAN</name>
<sequence length="302" mass="33911" precursor="true">MSTKISRRSLFATFVVTLLMSPAFSQVSQADHTPGHKVGLKGYCPVCVLEARKWERGRREFHSTYDNVTYFFPNLAIKRKFDQNPVKYVPALAGDCTVCYKKLKKRVPGNIDHVAIYKNRLYLFPGESEKKTFLADPFAFIDTDLAANGLCVVCYKKVNKRVLGNTRFTEIHNGFRYLFPSVREQAEFRRAPDFYALAGMKQETQQISFRTNQPGKTLESFAGKSTCAGCEHGVTPIGSPDELGLAINASGGRVIVVEEAHKLYPKIYAARFQGQQLQVKGQVIKSLGKISWLKPTSLKVIN</sequence>